<evidence type="ECO:0000256" key="1">
    <source>
        <dbReference type="SAM" id="MobiDB-lite"/>
    </source>
</evidence>
<organism evidence="2">
    <name type="scientific">Epstein-Barr virus (strain GD1)</name>
    <name type="common">HHV-4</name>
    <name type="synonym">Human gammaherpesvirus 4</name>
    <dbReference type="NCBI Taxonomy" id="10376"/>
    <lineage>
        <taxon>Viruses</taxon>
        <taxon>Duplodnaviria</taxon>
        <taxon>Heunggongvirae</taxon>
        <taxon>Peploviricota</taxon>
        <taxon>Herviviricetes</taxon>
        <taxon>Herpesvirales</taxon>
        <taxon>Orthoherpesviridae</taxon>
        <taxon>Gammaherpesvirinae</taxon>
        <taxon>Lymphocryptovirus</taxon>
        <taxon>Lymphocryptovirus humangamma4</taxon>
    </lineage>
</organism>
<dbReference type="InterPro" id="IPR035221">
    <property type="entry name" value="DUF5451"/>
</dbReference>
<organismHost>
    <name type="scientific">Homo sapiens</name>
    <name type="common">Human</name>
    <dbReference type="NCBI Taxonomy" id="9606"/>
</organismHost>
<dbReference type="Proteomes" id="UP000274919">
    <property type="component" value="Genome"/>
</dbReference>
<feature type="region of interest" description="Disordered" evidence="1">
    <location>
        <begin position="1"/>
        <end position="84"/>
    </location>
</feature>
<accession>A0A0C7SYW6</accession>
<dbReference type="Pfam" id="PF17532">
    <property type="entry name" value="DUF5451"/>
    <property type="match status" value="1"/>
</dbReference>
<gene>
    <name evidence="2" type="primary">BLLF2</name>
</gene>
<dbReference type="EMBL" id="LN824226">
    <property type="protein sequence ID" value="CEQ33094.1"/>
    <property type="molecule type" value="Genomic_DNA"/>
</dbReference>
<proteinExistence type="predicted"/>
<sequence>MCPPVRQRPAQAPPAKRQALETVPHPQNRGRLMSPKARPPKMQRRPRPPVAKRRRFPRSPQQVERPILPPVESTPQDMEPGQVQSPPQITAVIQLHQDRDTMRPPIYLPALLANCGPAGLLRAHRLPQPKPPCQSRQRPSPDSQPSPC</sequence>
<reference evidence="2" key="1">
    <citation type="submission" date="2015-02" db="EMBL/GenBank/DDBJ databases">
        <authorList>
            <person name="Grayson E Nicholas"/>
        </authorList>
    </citation>
    <scope>NUCLEOTIDE SEQUENCE</scope>
    <source>
        <strain evidence="2">HL01</strain>
    </source>
</reference>
<feature type="compositionally biased region" description="Basic residues" evidence="1">
    <location>
        <begin position="38"/>
        <end position="57"/>
    </location>
</feature>
<evidence type="ECO:0000313" key="2">
    <source>
        <dbReference type="EMBL" id="CEQ33094.1"/>
    </source>
</evidence>
<name>A0A0C7SYW6_EBVG</name>
<feature type="region of interest" description="Disordered" evidence="1">
    <location>
        <begin position="122"/>
        <end position="148"/>
    </location>
</feature>
<feature type="compositionally biased region" description="Low complexity" evidence="1">
    <location>
        <begin position="1"/>
        <end position="17"/>
    </location>
</feature>
<protein>
    <submittedName>
        <fullName evidence="2">BLLF2</fullName>
    </submittedName>
</protein>